<evidence type="ECO:0000256" key="1">
    <source>
        <dbReference type="ARBA" id="ARBA00004370"/>
    </source>
</evidence>
<feature type="transmembrane region" description="Helical" evidence="5">
    <location>
        <begin position="77"/>
        <end position="98"/>
    </location>
</feature>
<dbReference type="WBParaSite" id="EEL_0000321701-mRNA-1">
    <property type="protein sequence ID" value="EEL_0000321701-mRNA-1"/>
    <property type="gene ID" value="EEL_0000321701"/>
</dbReference>
<keyword evidence="8" id="KW-1185">Reference proteome</keyword>
<dbReference type="GO" id="GO:0016020">
    <property type="term" value="C:membrane"/>
    <property type="evidence" value="ECO:0007669"/>
    <property type="project" value="UniProtKB-SubCell"/>
</dbReference>
<protein>
    <submittedName>
        <fullName evidence="9">G_PROTEIN_RECEP_F1_2 domain-containing protein</fullName>
    </submittedName>
</protein>
<keyword evidence="6" id="KW-0732">Signal</keyword>
<dbReference type="PROSITE" id="PS50262">
    <property type="entry name" value="G_PROTEIN_RECEP_F1_2"/>
    <property type="match status" value="1"/>
</dbReference>
<dbReference type="PRINTS" id="PR00237">
    <property type="entry name" value="GPCRRHODOPSN"/>
</dbReference>
<evidence type="ECO:0000256" key="4">
    <source>
        <dbReference type="ARBA" id="ARBA00023136"/>
    </source>
</evidence>
<keyword evidence="4 5" id="KW-0472">Membrane</keyword>
<dbReference type="AlphaFoldDB" id="A0A0R3RP06"/>
<feature type="transmembrane region" description="Helical" evidence="5">
    <location>
        <begin position="159"/>
        <end position="175"/>
    </location>
</feature>
<dbReference type="InterPro" id="IPR000276">
    <property type="entry name" value="GPCR_Rhodpsn"/>
</dbReference>
<evidence type="ECO:0000259" key="7">
    <source>
        <dbReference type="PROSITE" id="PS50262"/>
    </source>
</evidence>
<dbReference type="CDD" id="cd00637">
    <property type="entry name" value="7tm_classA_rhodopsin-like"/>
    <property type="match status" value="1"/>
</dbReference>
<feature type="chain" id="PRO_5006447681" evidence="6">
    <location>
        <begin position="20"/>
        <end position="176"/>
    </location>
</feature>
<evidence type="ECO:0000313" key="8">
    <source>
        <dbReference type="Proteomes" id="UP000050640"/>
    </source>
</evidence>
<keyword evidence="3 5" id="KW-1133">Transmembrane helix</keyword>
<dbReference type="PANTHER" id="PTHR22718">
    <property type="entry name" value="SERPENTINE RECEPTOR, CLASS X"/>
    <property type="match status" value="1"/>
</dbReference>
<dbReference type="InterPro" id="IPR017452">
    <property type="entry name" value="GPCR_Rhodpsn_7TM"/>
</dbReference>
<sequence length="176" mass="20656">MIAHSFCIIVLFLILPLNCHEDNRTKIFDIRDDYNKIKRYLAITLFSLLILYGTVSNVLLTAIFYDRKEHYNRPFVFIAAQIIICSFLNFATQILIVIREMIKNEASDAYKSTWIHRIFAPMNTFSFFATLYFTFLLAVNRFVVICLPKCNNFFESVKFYALIVFVWLAALGTIHH</sequence>
<comment type="subcellular location">
    <subcellularLocation>
        <location evidence="1">Membrane</location>
    </subcellularLocation>
</comment>
<feature type="transmembrane region" description="Helical" evidence="5">
    <location>
        <begin position="118"/>
        <end position="139"/>
    </location>
</feature>
<keyword evidence="2 5" id="KW-0812">Transmembrane</keyword>
<dbReference type="Gene3D" id="1.20.1070.10">
    <property type="entry name" value="Rhodopsin 7-helix transmembrane proteins"/>
    <property type="match status" value="1"/>
</dbReference>
<evidence type="ECO:0000256" key="5">
    <source>
        <dbReference type="SAM" id="Phobius"/>
    </source>
</evidence>
<organism evidence="8 9">
    <name type="scientific">Elaeophora elaphi</name>
    <dbReference type="NCBI Taxonomy" id="1147741"/>
    <lineage>
        <taxon>Eukaryota</taxon>
        <taxon>Metazoa</taxon>
        <taxon>Ecdysozoa</taxon>
        <taxon>Nematoda</taxon>
        <taxon>Chromadorea</taxon>
        <taxon>Rhabditida</taxon>
        <taxon>Spirurina</taxon>
        <taxon>Spiruromorpha</taxon>
        <taxon>Filarioidea</taxon>
        <taxon>Onchocercidae</taxon>
        <taxon>Elaeophora</taxon>
    </lineage>
</organism>
<feature type="transmembrane region" description="Helical" evidence="5">
    <location>
        <begin position="43"/>
        <end position="65"/>
    </location>
</feature>
<dbReference type="SUPFAM" id="SSF81321">
    <property type="entry name" value="Family A G protein-coupled receptor-like"/>
    <property type="match status" value="1"/>
</dbReference>
<reference evidence="9" key="1">
    <citation type="submission" date="2017-02" db="UniProtKB">
        <authorList>
            <consortium name="WormBaseParasite"/>
        </authorList>
    </citation>
    <scope>IDENTIFICATION</scope>
</reference>
<name>A0A0R3RP06_9BILA</name>
<proteinExistence type="predicted"/>
<dbReference type="Proteomes" id="UP000050640">
    <property type="component" value="Unplaced"/>
</dbReference>
<feature type="signal peptide" evidence="6">
    <location>
        <begin position="1"/>
        <end position="19"/>
    </location>
</feature>
<feature type="domain" description="G-protein coupled receptors family 1 profile" evidence="7">
    <location>
        <begin position="56"/>
        <end position="176"/>
    </location>
</feature>
<dbReference type="PANTHER" id="PTHR22718:SF25">
    <property type="entry name" value="G-PROTEIN COUPLED RECEPTORS FAMILY 1 PROFILE DOMAIN-CONTAINING PROTEIN"/>
    <property type="match status" value="1"/>
</dbReference>
<evidence type="ECO:0000256" key="6">
    <source>
        <dbReference type="SAM" id="SignalP"/>
    </source>
</evidence>
<evidence type="ECO:0000256" key="3">
    <source>
        <dbReference type="ARBA" id="ARBA00022989"/>
    </source>
</evidence>
<accession>A0A0R3RP06</accession>
<evidence type="ECO:0000256" key="2">
    <source>
        <dbReference type="ARBA" id="ARBA00022692"/>
    </source>
</evidence>
<evidence type="ECO:0000313" key="9">
    <source>
        <dbReference type="WBParaSite" id="EEL_0000321701-mRNA-1"/>
    </source>
</evidence>
<dbReference type="GO" id="GO:0004930">
    <property type="term" value="F:G protein-coupled receptor activity"/>
    <property type="evidence" value="ECO:0007669"/>
    <property type="project" value="InterPro"/>
</dbReference>